<reference evidence="2" key="1">
    <citation type="submission" date="2014-09" db="EMBL/GenBank/DDBJ databases">
        <authorList>
            <person name="Illeghems K.G."/>
        </authorList>
    </citation>
    <scope>NUCLEOTIDE SEQUENCE [LARGE SCALE GENOMIC DNA]</scope>
    <source>
        <strain evidence="2">LMG 23848T</strain>
        <plasmid evidence="2">1P</plasmid>
    </source>
</reference>
<name>A0A0U5BN70_9PROT</name>
<protein>
    <submittedName>
        <fullName evidence="1">Uncharacterized protein</fullName>
    </submittedName>
</protein>
<gene>
    <name evidence="1" type="ORF">AGA_1P77</name>
</gene>
<proteinExistence type="predicted"/>
<dbReference type="EMBL" id="LN609303">
    <property type="protein sequence ID" value="CEF57387.1"/>
    <property type="molecule type" value="Genomic_DNA"/>
</dbReference>
<sequence length="90" mass="9191">MASTGSQHEAAGLGERKRCTDICDQGTDPAFVQHVLAQSFQTALAGGDAEQATGIKAGLTDARGGQVRVVLTGPDHWPGGAGQHMSDEGC</sequence>
<evidence type="ECO:0000313" key="1">
    <source>
        <dbReference type="EMBL" id="CEF57387.1"/>
    </source>
</evidence>
<dbReference type="AlphaFoldDB" id="A0A0U5BN70"/>
<dbReference type="Proteomes" id="UP000068250">
    <property type="component" value="Plasmid 1P"/>
</dbReference>
<organism evidence="1 2">
    <name type="scientific">Acetobacter ghanensis</name>
    <dbReference type="NCBI Taxonomy" id="431306"/>
    <lineage>
        <taxon>Bacteria</taxon>
        <taxon>Pseudomonadati</taxon>
        <taxon>Pseudomonadota</taxon>
        <taxon>Alphaproteobacteria</taxon>
        <taxon>Acetobacterales</taxon>
        <taxon>Acetobacteraceae</taxon>
        <taxon>Acetobacter</taxon>
    </lineage>
</organism>
<evidence type="ECO:0000313" key="2">
    <source>
        <dbReference type="Proteomes" id="UP000068250"/>
    </source>
</evidence>
<geneLocation type="plasmid" evidence="2">
    <name>1P</name>
</geneLocation>
<accession>A0A0U5BN70</accession>